<dbReference type="Proteomes" id="UP001430848">
    <property type="component" value="Unassembled WGS sequence"/>
</dbReference>
<evidence type="ECO:0000313" key="1">
    <source>
        <dbReference type="EMBL" id="KAK7723033.1"/>
    </source>
</evidence>
<dbReference type="EMBL" id="JAKNSF020000063">
    <property type="protein sequence ID" value="KAK7723033.1"/>
    <property type="molecule type" value="Genomic_DNA"/>
</dbReference>
<name>A0ABR1P0T2_DIAER</name>
<keyword evidence="2" id="KW-1185">Reference proteome</keyword>
<accession>A0ABR1P0T2</accession>
<reference evidence="1 2" key="1">
    <citation type="submission" date="2024-02" db="EMBL/GenBank/DDBJ databases">
        <title>De novo assembly and annotation of 12 fungi associated with fruit tree decline syndrome in Ontario, Canada.</title>
        <authorList>
            <person name="Sulman M."/>
            <person name="Ellouze W."/>
            <person name="Ilyukhin E."/>
        </authorList>
    </citation>
    <scope>NUCLEOTIDE SEQUENCE [LARGE SCALE GENOMIC DNA]</scope>
    <source>
        <strain evidence="1 2">M169</strain>
    </source>
</reference>
<sequence>MAASSDDSQILDLVDIALLLTYERSSTDPRFRGSKLHEVVLPGQSSTQIPLPIEFEDNETFIAFDAEPPDDVTSTTEPDTPLNILAAGGLAPNNPLSFATPKQLETYFHRSRCHDTCFTCVTLLQYFFEGFPPSTPLRIRHGPQPSGTKTAAPSYITTINTFRIVEQTLIKPRMQTTIVKMSQDTGYRSGDEDRMVHAVTRFNPPQEDPVVKGGNVTESFLDLSSMQFGDVGRGPGKKGQGLFALDTASEFRERMGSMCHGVIPSSVLVSHAVNSHPTMDSWLREVAARARKRWEAAAEEKCWRGQYIMSEDDSQIE</sequence>
<proteinExistence type="predicted"/>
<evidence type="ECO:0000313" key="2">
    <source>
        <dbReference type="Proteomes" id="UP001430848"/>
    </source>
</evidence>
<comment type="caution">
    <text evidence="1">The sequence shown here is derived from an EMBL/GenBank/DDBJ whole genome shotgun (WGS) entry which is preliminary data.</text>
</comment>
<protein>
    <submittedName>
        <fullName evidence="1">Uncharacterized protein</fullName>
    </submittedName>
</protein>
<gene>
    <name evidence="1" type="ORF">SLS63_009062</name>
</gene>
<organism evidence="1 2">
    <name type="scientific">Diaporthe eres</name>
    <name type="common">Phomopsis oblonga</name>
    <dbReference type="NCBI Taxonomy" id="83184"/>
    <lineage>
        <taxon>Eukaryota</taxon>
        <taxon>Fungi</taxon>
        <taxon>Dikarya</taxon>
        <taxon>Ascomycota</taxon>
        <taxon>Pezizomycotina</taxon>
        <taxon>Sordariomycetes</taxon>
        <taxon>Sordariomycetidae</taxon>
        <taxon>Diaporthales</taxon>
        <taxon>Diaporthaceae</taxon>
        <taxon>Diaporthe</taxon>
        <taxon>Diaporthe eres species complex</taxon>
    </lineage>
</organism>